<dbReference type="SMART" id="SM00304">
    <property type="entry name" value="HAMP"/>
    <property type="match status" value="1"/>
</dbReference>
<comment type="function">
    <text evidence="14">Member of a two-component regulatory system.</text>
</comment>
<sequence>METNQPRRPFSLATRLTFFISLATIAAFFVFASVMIESVKTHFAERDIIDLKQLSAALDNVLKNTDEPESSRLDTIKKIMAGYDNVFIYLEDGEHKEVFHTPGGPDLSHILATAPDADAMRKGGVMVWKDPAPQKIMHHNGEVSSNSWRVIMLPVGKAADGGPAYCLLMALSIDFHLHYLNDLKKNLLLTASAISIIIILIVLLAVFQGHKPIRSVSRRIQNITFKNLDVRLNPHDVPIELERLVMSFNQMISRMEDVFTRQSNFSSDIAHEIRTPITNLVTQTEIALSAPRSQKELEDVLYSNLEEFSRLSKMVSDMLFLAQADNNLLVPEKRELNLNEEVRKVFDYFEAWAEENEVALHLEGRECYVNGDAGMLRRAVSNLVSNAIRYTPRGQTVCVYVKEVGTQVKIVVENPGTPIAKEHLPRLFDRFYRVDPSRQRKSEGSGIGLAIVKSIMTAHHGSVNVASDSLSTRFTLALPGRGE</sequence>
<evidence type="ECO:0000259" key="16">
    <source>
        <dbReference type="PROSITE" id="PS50885"/>
    </source>
</evidence>
<feature type="transmembrane region" description="Helical" evidence="14">
    <location>
        <begin position="12"/>
        <end position="36"/>
    </location>
</feature>
<keyword evidence="7 14" id="KW-0812">Transmembrane</keyword>
<dbReference type="PANTHER" id="PTHR45436:SF15">
    <property type="entry name" value="SENSOR HISTIDINE KINASE CUSS"/>
    <property type="match status" value="1"/>
</dbReference>
<dbReference type="SUPFAM" id="SSF55874">
    <property type="entry name" value="ATPase domain of HSP90 chaperone/DNA topoisomerase II/histidine kinase"/>
    <property type="match status" value="1"/>
</dbReference>
<evidence type="ECO:0000256" key="6">
    <source>
        <dbReference type="ARBA" id="ARBA00022679"/>
    </source>
</evidence>
<dbReference type="InterPro" id="IPR006290">
    <property type="entry name" value="CztS_silS_copS"/>
</dbReference>
<keyword evidence="13 14" id="KW-0472">Membrane</keyword>
<dbReference type="InterPro" id="IPR003594">
    <property type="entry name" value="HATPase_dom"/>
</dbReference>
<evidence type="ECO:0000256" key="1">
    <source>
        <dbReference type="ARBA" id="ARBA00000085"/>
    </source>
</evidence>
<keyword evidence="6 14" id="KW-0808">Transferase</keyword>
<dbReference type="InterPro" id="IPR050428">
    <property type="entry name" value="TCS_sensor_his_kinase"/>
</dbReference>
<dbReference type="GeneID" id="66905770"/>
<evidence type="ECO:0000256" key="7">
    <source>
        <dbReference type="ARBA" id="ARBA00022692"/>
    </source>
</evidence>
<dbReference type="InterPro" id="IPR048590">
    <property type="entry name" value="CusS-like_sensor"/>
</dbReference>
<keyword evidence="20" id="KW-1185">Reference proteome</keyword>
<dbReference type="Pfam" id="PF02518">
    <property type="entry name" value="HATPase_c"/>
    <property type="match status" value="1"/>
</dbReference>
<dbReference type="SMART" id="SM00388">
    <property type="entry name" value="HisKA"/>
    <property type="match status" value="1"/>
</dbReference>
<dbReference type="RefSeq" id="WP_038253753.1">
    <property type="nucleotide sequence ID" value="NZ_CAKMYC010000003.1"/>
</dbReference>
<dbReference type="EMBL" id="RBIZ01000006">
    <property type="protein sequence ID" value="RKR53342.1"/>
    <property type="molecule type" value="Genomic_DNA"/>
</dbReference>
<evidence type="ECO:0000313" key="18">
    <source>
        <dbReference type="EMBL" id="SQA64354.1"/>
    </source>
</evidence>
<dbReference type="PROSITE" id="PS50109">
    <property type="entry name" value="HIS_KIN"/>
    <property type="match status" value="1"/>
</dbReference>
<dbReference type="NCBIfam" id="TIGR01386">
    <property type="entry name" value="cztS_silS_copS"/>
    <property type="match status" value="1"/>
</dbReference>
<dbReference type="Gene3D" id="1.10.287.130">
    <property type="match status" value="1"/>
</dbReference>
<dbReference type="InterPro" id="IPR036890">
    <property type="entry name" value="HATPase_C_sf"/>
</dbReference>
<dbReference type="Proteomes" id="UP000251313">
    <property type="component" value="Unassembled WGS sequence"/>
</dbReference>
<evidence type="ECO:0000256" key="3">
    <source>
        <dbReference type="ARBA" id="ARBA00022475"/>
    </source>
</evidence>
<evidence type="ECO:0000313" key="19">
    <source>
        <dbReference type="Proteomes" id="UP000251313"/>
    </source>
</evidence>
<dbReference type="FunFam" id="1.10.287.130:FF:000001">
    <property type="entry name" value="Two-component sensor histidine kinase"/>
    <property type="match status" value="1"/>
</dbReference>
<proteinExistence type="predicted"/>
<evidence type="ECO:0000256" key="4">
    <source>
        <dbReference type="ARBA" id="ARBA00022519"/>
    </source>
</evidence>
<feature type="domain" description="Histidine kinase" evidence="15">
    <location>
        <begin position="268"/>
        <end position="482"/>
    </location>
</feature>
<keyword evidence="10 14" id="KW-0067">ATP-binding</keyword>
<keyword evidence="4 14" id="KW-0997">Cell inner membrane</keyword>
<evidence type="ECO:0000256" key="9">
    <source>
        <dbReference type="ARBA" id="ARBA00022777"/>
    </source>
</evidence>
<comment type="subcellular location">
    <subcellularLocation>
        <location evidence="2">Cell inner membrane</location>
        <topology evidence="2">Multi-pass membrane protein</topology>
    </subcellularLocation>
</comment>
<dbReference type="GO" id="GO:0005524">
    <property type="term" value="F:ATP binding"/>
    <property type="evidence" value="ECO:0007669"/>
    <property type="project" value="UniProtKB-KW"/>
</dbReference>
<keyword evidence="11 14" id="KW-1133">Transmembrane helix</keyword>
<protein>
    <recommendedName>
        <fullName evidence="14">Sensor protein</fullName>
        <ecNumber evidence="14">2.7.13.3</ecNumber>
    </recommendedName>
</protein>
<dbReference type="NCBIfam" id="NF007345">
    <property type="entry name" value="PRK09835.1"/>
    <property type="match status" value="1"/>
</dbReference>
<keyword evidence="8 14" id="KW-0547">Nucleotide-binding</keyword>
<evidence type="ECO:0000313" key="17">
    <source>
        <dbReference type="EMBL" id="RKR53342.1"/>
    </source>
</evidence>
<dbReference type="GO" id="GO:0000155">
    <property type="term" value="F:phosphorelay sensor kinase activity"/>
    <property type="evidence" value="ECO:0007669"/>
    <property type="project" value="InterPro"/>
</dbReference>
<evidence type="ECO:0000256" key="13">
    <source>
        <dbReference type="ARBA" id="ARBA00023136"/>
    </source>
</evidence>
<dbReference type="Pfam" id="PF00512">
    <property type="entry name" value="HisKA"/>
    <property type="match status" value="1"/>
</dbReference>
<dbReference type="SUPFAM" id="SSF47384">
    <property type="entry name" value="Homodimeric domain of signal transducing histidine kinase"/>
    <property type="match status" value="1"/>
</dbReference>
<evidence type="ECO:0000256" key="8">
    <source>
        <dbReference type="ARBA" id="ARBA00022741"/>
    </source>
</evidence>
<keyword evidence="5" id="KW-0597">Phosphoprotein</keyword>
<dbReference type="CDD" id="cd00082">
    <property type="entry name" value="HisKA"/>
    <property type="match status" value="1"/>
</dbReference>
<dbReference type="InterPro" id="IPR005467">
    <property type="entry name" value="His_kinase_dom"/>
</dbReference>
<dbReference type="Gene3D" id="3.30.565.10">
    <property type="entry name" value="Histidine kinase-like ATPase, C-terminal domain"/>
    <property type="match status" value="1"/>
</dbReference>
<comment type="catalytic activity">
    <reaction evidence="1 14">
        <text>ATP + protein L-histidine = ADP + protein N-phospho-L-histidine.</text>
        <dbReference type="EC" id="2.7.13.3"/>
    </reaction>
</comment>
<dbReference type="EMBL" id="UAVL01000018">
    <property type="protein sequence ID" value="SQA64354.1"/>
    <property type="molecule type" value="Genomic_DNA"/>
</dbReference>
<keyword evidence="9 14" id="KW-0418">Kinase</keyword>
<reference evidence="17 20" key="2">
    <citation type="submission" date="2018-10" db="EMBL/GenBank/DDBJ databases">
        <title>Genomic Encyclopedia of Type Strains, Phase IV (KMG-IV): sequencing the most valuable type-strain genomes for metagenomic binning, comparative biology and taxonomic classification.</title>
        <authorList>
            <person name="Goeker M."/>
        </authorList>
    </citation>
    <scope>NUCLEOTIDE SEQUENCE [LARGE SCALE GENOMIC DNA]</scope>
    <source>
        <strain evidence="17 20">DSM 5079</strain>
    </source>
</reference>
<dbReference type="GO" id="GO:0005886">
    <property type="term" value="C:plasma membrane"/>
    <property type="evidence" value="ECO:0007669"/>
    <property type="project" value="UniProtKB-SubCell"/>
</dbReference>
<dbReference type="Gene3D" id="6.10.340.10">
    <property type="match status" value="1"/>
</dbReference>
<dbReference type="PRINTS" id="PR00344">
    <property type="entry name" value="BCTRLSENSOR"/>
</dbReference>
<comment type="caution">
    <text evidence="18">The sequence shown here is derived from an EMBL/GenBank/DDBJ whole genome shotgun (WGS) entry which is preliminary data.</text>
</comment>
<accession>A0AB38FYJ6</accession>
<evidence type="ECO:0000256" key="11">
    <source>
        <dbReference type="ARBA" id="ARBA00022989"/>
    </source>
</evidence>
<evidence type="ECO:0000256" key="12">
    <source>
        <dbReference type="ARBA" id="ARBA00023012"/>
    </source>
</evidence>
<dbReference type="EC" id="2.7.13.3" evidence="14"/>
<feature type="transmembrane region" description="Helical" evidence="14">
    <location>
        <begin position="187"/>
        <end position="207"/>
    </location>
</feature>
<evidence type="ECO:0000256" key="2">
    <source>
        <dbReference type="ARBA" id="ARBA00004429"/>
    </source>
</evidence>
<gene>
    <name evidence="18" type="primary">cusS</name>
    <name evidence="17" type="ORF">C7387_3795</name>
    <name evidence="18" type="ORF">NCTC11967_03454</name>
</gene>
<evidence type="ECO:0000256" key="5">
    <source>
        <dbReference type="ARBA" id="ARBA00022553"/>
    </source>
</evidence>
<dbReference type="Pfam" id="PF21085">
    <property type="entry name" value="CusS"/>
    <property type="match status" value="1"/>
</dbReference>
<keyword evidence="12 14" id="KW-0902">Two-component regulatory system</keyword>
<dbReference type="Proteomes" id="UP000267341">
    <property type="component" value="Unassembled WGS sequence"/>
</dbReference>
<dbReference type="SMART" id="SM00387">
    <property type="entry name" value="HATPase_c"/>
    <property type="match status" value="1"/>
</dbReference>
<dbReference type="InterPro" id="IPR036097">
    <property type="entry name" value="HisK_dim/P_sf"/>
</dbReference>
<evidence type="ECO:0000313" key="20">
    <source>
        <dbReference type="Proteomes" id="UP000267341"/>
    </source>
</evidence>
<evidence type="ECO:0000256" key="10">
    <source>
        <dbReference type="ARBA" id="ARBA00022840"/>
    </source>
</evidence>
<dbReference type="CDD" id="cd06225">
    <property type="entry name" value="HAMP"/>
    <property type="match status" value="1"/>
</dbReference>
<name>A0AB38FYJ6_9ENTR</name>
<evidence type="ECO:0000256" key="14">
    <source>
        <dbReference type="RuleBase" id="RU364088"/>
    </source>
</evidence>
<keyword evidence="3 14" id="KW-1003">Cell membrane</keyword>
<dbReference type="InterPro" id="IPR003661">
    <property type="entry name" value="HisK_dim/P_dom"/>
</dbReference>
<dbReference type="PROSITE" id="PS50885">
    <property type="entry name" value="HAMP"/>
    <property type="match status" value="1"/>
</dbReference>
<dbReference type="InterPro" id="IPR004358">
    <property type="entry name" value="Sig_transdc_His_kin-like_C"/>
</dbReference>
<feature type="domain" description="HAMP" evidence="16">
    <location>
        <begin position="211"/>
        <end position="260"/>
    </location>
</feature>
<dbReference type="Pfam" id="PF00672">
    <property type="entry name" value="HAMP"/>
    <property type="match status" value="1"/>
</dbReference>
<evidence type="ECO:0000259" key="15">
    <source>
        <dbReference type="PROSITE" id="PS50109"/>
    </source>
</evidence>
<reference evidence="18 19" key="1">
    <citation type="submission" date="2018-06" db="EMBL/GenBank/DDBJ databases">
        <authorList>
            <consortium name="Pathogen Informatics"/>
            <person name="Doyle S."/>
        </authorList>
    </citation>
    <scope>NUCLEOTIDE SEQUENCE [LARGE SCALE GENOMIC DNA]</scope>
    <source>
        <strain evidence="18 19">NCTC11967</strain>
    </source>
</reference>
<organism evidence="18 19">
    <name type="scientific">Yokenella regensburgei</name>
    <dbReference type="NCBI Taxonomy" id="158877"/>
    <lineage>
        <taxon>Bacteria</taxon>
        <taxon>Pseudomonadati</taxon>
        <taxon>Pseudomonadota</taxon>
        <taxon>Gammaproteobacteria</taxon>
        <taxon>Enterobacterales</taxon>
        <taxon>Enterobacteriaceae</taxon>
        <taxon>Yokenella</taxon>
    </lineage>
</organism>
<dbReference type="AlphaFoldDB" id="A0AB38FYJ6"/>
<feature type="transmembrane region" description="Helical" evidence="14">
    <location>
        <begin position="162"/>
        <end position="180"/>
    </location>
</feature>
<dbReference type="PANTHER" id="PTHR45436">
    <property type="entry name" value="SENSOR HISTIDINE KINASE YKOH"/>
    <property type="match status" value="1"/>
</dbReference>
<dbReference type="InterPro" id="IPR003660">
    <property type="entry name" value="HAMP_dom"/>
</dbReference>
<dbReference type="FunFam" id="3.30.565.10:FF:000006">
    <property type="entry name" value="Sensor histidine kinase WalK"/>
    <property type="match status" value="1"/>
</dbReference>